<sequence>LCESLHNALDTTMAPVYTTQQRQHKSFILNASLPEGLPEWAINEENENENKGEEEEDKDEEEDEEDEKEEEKINKK</sequence>
<dbReference type="EMBL" id="CAJVPZ010036247">
    <property type="protein sequence ID" value="CAG8750843.1"/>
    <property type="molecule type" value="Genomic_DNA"/>
</dbReference>
<organism evidence="2 3">
    <name type="scientific">Racocetra fulgida</name>
    <dbReference type="NCBI Taxonomy" id="60492"/>
    <lineage>
        <taxon>Eukaryota</taxon>
        <taxon>Fungi</taxon>
        <taxon>Fungi incertae sedis</taxon>
        <taxon>Mucoromycota</taxon>
        <taxon>Glomeromycotina</taxon>
        <taxon>Glomeromycetes</taxon>
        <taxon>Diversisporales</taxon>
        <taxon>Gigasporaceae</taxon>
        <taxon>Racocetra</taxon>
    </lineage>
</organism>
<feature type="non-terminal residue" evidence="2">
    <location>
        <position position="1"/>
    </location>
</feature>
<proteinExistence type="predicted"/>
<reference evidence="2" key="1">
    <citation type="submission" date="2021-06" db="EMBL/GenBank/DDBJ databases">
        <authorList>
            <person name="Kallberg Y."/>
            <person name="Tangrot J."/>
            <person name="Rosling A."/>
        </authorList>
    </citation>
    <scope>NUCLEOTIDE SEQUENCE</scope>
    <source>
        <strain evidence="2">IN212</strain>
    </source>
</reference>
<protein>
    <submittedName>
        <fullName evidence="2">13401_t:CDS:1</fullName>
    </submittedName>
</protein>
<comment type="caution">
    <text evidence="2">The sequence shown here is derived from an EMBL/GenBank/DDBJ whole genome shotgun (WGS) entry which is preliminary data.</text>
</comment>
<feature type="non-terminal residue" evidence="2">
    <location>
        <position position="76"/>
    </location>
</feature>
<evidence type="ECO:0000313" key="3">
    <source>
        <dbReference type="Proteomes" id="UP000789396"/>
    </source>
</evidence>
<evidence type="ECO:0000313" key="2">
    <source>
        <dbReference type="EMBL" id="CAG8750843.1"/>
    </source>
</evidence>
<feature type="region of interest" description="Disordered" evidence="1">
    <location>
        <begin position="35"/>
        <end position="76"/>
    </location>
</feature>
<dbReference type="AlphaFoldDB" id="A0A9N9IUV8"/>
<accession>A0A9N9IUV8</accession>
<name>A0A9N9IUV8_9GLOM</name>
<dbReference type="Proteomes" id="UP000789396">
    <property type="component" value="Unassembled WGS sequence"/>
</dbReference>
<keyword evidence="3" id="KW-1185">Reference proteome</keyword>
<feature type="compositionally biased region" description="Acidic residues" evidence="1">
    <location>
        <begin position="42"/>
        <end position="69"/>
    </location>
</feature>
<gene>
    <name evidence="2" type="ORF">RFULGI_LOCUS13582</name>
</gene>
<evidence type="ECO:0000256" key="1">
    <source>
        <dbReference type="SAM" id="MobiDB-lite"/>
    </source>
</evidence>